<accession>A0AAE0ZCI2</accession>
<keyword evidence="2" id="KW-1185">Reference proteome</keyword>
<evidence type="ECO:0000313" key="2">
    <source>
        <dbReference type="Proteomes" id="UP001283361"/>
    </source>
</evidence>
<dbReference type="AlphaFoldDB" id="A0AAE0ZCI2"/>
<evidence type="ECO:0000313" key="1">
    <source>
        <dbReference type="EMBL" id="KAK3766928.1"/>
    </source>
</evidence>
<reference evidence="1" key="1">
    <citation type="journal article" date="2023" name="G3 (Bethesda)">
        <title>A reference genome for the long-term kleptoplast-retaining sea slug Elysia crispata morphotype clarki.</title>
        <authorList>
            <person name="Eastman K.E."/>
            <person name="Pendleton A.L."/>
            <person name="Shaikh M.A."/>
            <person name="Suttiyut T."/>
            <person name="Ogas R."/>
            <person name="Tomko P."/>
            <person name="Gavelis G."/>
            <person name="Widhalm J.R."/>
            <person name="Wisecaver J.H."/>
        </authorList>
    </citation>
    <scope>NUCLEOTIDE SEQUENCE</scope>
    <source>
        <strain evidence="1">ECLA1</strain>
    </source>
</reference>
<protein>
    <submittedName>
        <fullName evidence="1">Uncharacterized protein</fullName>
    </submittedName>
</protein>
<dbReference type="EMBL" id="JAWDGP010004190">
    <property type="protein sequence ID" value="KAK3766928.1"/>
    <property type="molecule type" value="Genomic_DNA"/>
</dbReference>
<gene>
    <name evidence="1" type="ORF">RRG08_040447</name>
</gene>
<dbReference type="Proteomes" id="UP001283361">
    <property type="component" value="Unassembled WGS sequence"/>
</dbReference>
<proteinExistence type="predicted"/>
<comment type="caution">
    <text evidence="1">The sequence shown here is derived from an EMBL/GenBank/DDBJ whole genome shotgun (WGS) entry which is preliminary data.</text>
</comment>
<organism evidence="1 2">
    <name type="scientific">Elysia crispata</name>
    <name type="common">lettuce slug</name>
    <dbReference type="NCBI Taxonomy" id="231223"/>
    <lineage>
        <taxon>Eukaryota</taxon>
        <taxon>Metazoa</taxon>
        <taxon>Spiralia</taxon>
        <taxon>Lophotrochozoa</taxon>
        <taxon>Mollusca</taxon>
        <taxon>Gastropoda</taxon>
        <taxon>Heterobranchia</taxon>
        <taxon>Euthyneura</taxon>
        <taxon>Panpulmonata</taxon>
        <taxon>Sacoglossa</taxon>
        <taxon>Placobranchoidea</taxon>
        <taxon>Plakobranchidae</taxon>
        <taxon>Elysia</taxon>
    </lineage>
</organism>
<name>A0AAE0ZCI2_9GAST</name>
<sequence>MEPKWICDCGGLQSKSASILLVPMSAYFPASKFVIVAHQCSRRLPFCLSFDAHNSTPCRRTSSDRFFEFVYTDHPCQPLLFFYRVHRALQPQTLPPWVADARGVSLVSALCAPAHSSRVEMYPQSKPPVTVSLAKLYCSSVTCYVYLRFQQRSKTH</sequence>